<dbReference type="InterPro" id="IPR036097">
    <property type="entry name" value="HisK_dim/P_sf"/>
</dbReference>
<dbReference type="InterPro" id="IPR035965">
    <property type="entry name" value="PAS-like_dom_sf"/>
</dbReference>
<feature type="coiled-coil region" evidence="7">
    <location>
        <begin position="270"/>
        <end position="315"/>
    </location>
</feature>
<name>A0ABW0KSD7_9BACT</name>
<keyword evidence="5" id="KW-0418">Kinase</keyword>
<dbReference type="Pfam" id="PF02518">
    <property type="entry name" value="HATPase_c"/>
    <property type="match status" value="1"/>
</dbReference>
<evidence type="ECO:0000259" key="9">
    <source>
        <dbReference type="PROSITE" id="PS50109"/>
    </source>
</evidence>
<dbReference type="Pfam" id="PF00989">
    <property type="entry name" value="PAS"/>
    <property type="match status" value="1"/>
</dbReference>
<dbReference type="NCBIfam" id="TIGR00229">
    <property type="entry name" value="sensory_box"/>
    <property type="match status" value="2"/>
</dbReference>
<evidence type="ECO:0000256" key="7">
    <source>
        <dbReference type="SAM" id="Coils"/>
    </source>
</evidence>
<dbReference type="SUPFAM" id="SSF47384">
    <property type="entry name" value="Homodimeric domain of signal transducing histidine kinase"/>
    <property type="match status" value="1"/>
</dbReference>
<dbReference type="SUPFAM" id="SSF55874">
    <property type="entry name" value="ATPase domain of HSP90 chaperone/DNA topoisomerase II/histidine kinase"/>
    <property type="match status" value="1"/>
</dbReference>
<evidence type="ECO:0000256" key="2">
    <source>
        <dbReference type="ARBA" id="ARBA00012438"/>
    </source>
</evidence>
<dbReference type="EMBL" id="JBHSMQ010000005">
    <property type="protein sequence ID" value="MFC5456160.1"/>
    <property type="molecule type" value="Genomic_DNA"/>
</dbReference>
<dbReference type="InterPro" id="IPR036890">
    <property type="entry name" value="HATPase_C_sf"/>
</dbReference>
<dbReference type="Gene3D" id="3.30.565.10">
    <property type="entry name" value="Histidine kinase-like ATPase, C-terminal domain"/>
    <property type="match status" value="1"/>
</dbReference>
<feature type="domain" description="PAC" evidence="11">
    <location>
        <begin position="100"/>
        <end position="152"/>
    </location>
</feature>
<feature type="domain" description="PAS" evidence="10">
    <location>
        <begin position="153"/>
        <end position="224"/>
    </location>
</feature>
<evidence type="ECO:0000313" key="12">
    <source>
        <dbReference type="EMBL" id="MFC5456160.1"/>
    </source>
</evidence>
<gene>
    <name evidence="12" type="ORF">ACFQDI_14955</name>
</gene>
<dbReference type="EC" id="2.7.13.3" evidence="2"/>
<dbReference type="PRINTS" id="PR00344">
    <property type="entry name" value="BCTRLSENSOR"/>
</dbReference>
<keyword evidence="13" id="KW-1185">Reference proteome</keyword>
<dbReference type="Proteomes" id="UP001596052">
    <property type="component" value="Unassembled WGS sequence"/>
</dbReference>
<dbReference type="Gene3D" id="3.30.450.20">
    <property type="entry name" value="PAS domain"/>
    <property type="match status" value="3"/>
</dbReference>
<sequence length="701" mass="78571">MKTGATKPNHAGSQSFEDGGSSRTEEAIAMLAAIVDSSEDAIISKNLDGIVTSWNAGAERLFGFTAVEMVGRSITQIIPDERLHEEHEILAQIRDGGRIGAFETVRLTKNGRSVDVSVSVSPIRSRQGQIIGASKVVRDITRNREAEAALRQSEARFAKVFRTNPGAMCVTTIREGRFIEVNERYCQMFGFKREELIGQNAVELKLWDSAEERTSVMIRLLRQGIVRDHEGRFRNRSRGLLDALISMEMVDFPGEDERVVITMFADITERKRAEEEVRRLNAELELRVAERTAQLEAANADLRSSRAELKSLFESLPGLYLVLTPDFKIVAASDAYLKATLTTREGIIGRGIFEAFPDNPDEPDATGVANLRASLERVLQSAEPDTMAIQKYDVRRPDGIFEDRYWSPINSPLVGEGRRIKYIIHRVEDVTEFVRSRDTEADKDSSLSARLQQMEAEIFQSSQKVQAANQQLQAANKELESFSYSVSHDLRAPLRAMDGFSRAVLEDFGAQLPPDGQRYLQIIRSSAQRMGNLIDDLLSFSRLSRAAMSWRTIDTRVLVQAVLDEMSGAREGRQVELQLDDLPTCEGDPALLKQVWVNLLSNAFKYTQKREGAVIEIGSTTEEGRPVYYVRDNGTGFDMRYAHKLFGVFQRLHRAEDYDGTGVGLAIVQRVIHRHGGRVWAQAVPDQGATFYFTLGGDNPR</sequence>
<dbReference type="PANTHER" id="PTHR42878">
    <property type="entry name" value="TWO-COMPONENT HISTIDINE KINASE"/>
    <property type="match status" value="1"/>
</dbReference>
<dbReference type="InterPro" id="IPR000014">
    <property type="entry name" value="PAS"/>
</dbReference>
<dbReference type="InterPro" id="IPR000700">
    <property type="entry name" value="PAS-assoc_C"/>
</dbReference>
<dbReference type="InterPro" id="IPR004358">
    <property type="entry name" value="Sig_transdc_His_kin-like_C"/>
</dbReference>
<dbReference type="Pfam" id="PF00512">
    <property type="entry name" value="HisKA"/>
    <property type="match status" value="1"/>
</dbReference>
<feature type="region of interest" description="Disordered" evidence="8">
    <location>
        <begin position="1"/>
        <end position="22"/>
    </location>
</feature>
<evidence type="ECO:0000256" key="8">
    <source>
        <dbReference type="SAM" id="MobiDB-lite"/>
    </source>
</evidence>
<evidence type="ECO:0000259" key="10">
    <source>
        <dbReference type="PROSITE" id="PS50112"/>
    </source>
</evidence>
<protein>
    <recommendedName>
        <fullName evidence="2">histidine kinase</fullName>
        <ecNumber evidence="2">2.7.13.3</ecNumber>
    </recommendedName>
</protein>
<dbReference type="Gene3D" id="1.10.287.130">
    <property type="match status" value="1"/>
</dbReference>
<keyword evidence="4" id="KW-0808">Transferase</keyword>
<dbReference type="SMART" id="SM00388">
    <property type="entry name" value="HisKA"/>
    <property type="match status" value="1"/>
</dbReference>
<dbReference type="PANTHER" id="PTHR42878:SF15">
    <property type="entry name" value="BACTERIOPHYTOCHROME"/>
    <property type="match status" value="1"/>
</dbReference>
<feature type="domain" description="Histidine kinase" evidence="9">
    <location>
        <begin position="485"/>
        <end position="699"/>
    </location>
</feature>
<feature type="coiled-coil region" evidence="7">
    <location>
        <begin position="451"/>
        <end position="485"/>
    </location>
</feature>
<keyword evidence="3" id="KW-0597">Phosphoprotein</keyword>
<dbReference type="RefSeq" id="WP_377168131.1">
    <property type="nucleotide sequence ID" value="NZ_JBHSMQ010000005.1"/>
</dbReference>
<feature type="domain" description="PAC" evidence="11">
    <location>
        <begin position="227"/>
        <end position="279"/>
    </location>
</feature>
<evidence type="ECO:0000313" key="13">
    <source>
        <dbReference type="Proteomes" id="UP001596052"/>
    </source>
</evidence>
<dbReference type="CDD" id="cd00082">
    <property type="entry name" value="HisKA"/>
    <property type="match status" value="1"/>
</dbReference>
<dbReference type="SUPFAM" id="SSF55785">
    <property type="entry name" value="PYP-like sensor domain (PAS domain)"/>
    <property type="match status" value="3"/>
</dbReference>
<dbReference type="PROSITE" id="PS50109">
    <property type="entry name" value="HIS_KIN"/>
    <property type="match status" value="1"/>
</dbReference>
<evidence type="ECO:0000256" key="1">
    <source>
        <dbReference type="ARBA" id="ARBA00000085"/>
    </source>
</evidence>
<proteinExistence type="predicted"/>
<accession>A0ABW0KSD7</accession>
<keyword evidence="7" id="KW-0175">Coiled coil</keyword>
<keyword evidence="6" id="KW-0472">Membrane</keyword>
<evidence type="ECO:0000256" key="5">
    <source>
        <dbReference type="ARBA" id="ARBA00022777"/>
    </source>
</evidence>
<dbReference type="PROSITE" id="PS50112">
    <property type="entry name" value="PAS"/>
    <property type="match status" value="2"/>
</dbReference>
<evidence type="ECO:0000259" key="11">
    <source>
        <dbReference type="PROSITE" id="PS50113"/>
    </source>
</evidence>
<dbReference type="InterPro" id="IPR013767">
    <property type="entry name" value="PAS_fold"/>
</dbReference>
<dbReference type="CDD" id="cd00130">
    <property type="entry name" value="PAS"/>
    <property type="match status" value="3"/>
</dbReference>
<organism evidence="12 13">
    <name type="scientific">Prosthecobacter fluviatilis</name>
    <dbReference type="NCBI Taxonomy" id="445931"/>
    <lineage>
        <taxon>Bacteria</taxon>
        <taxon>Pseudomonadati</taxon>
        <taxon>Verrucomicrobiota</taxon>
        <taxon>Verrucomicrobiia</taxon>
        <taxon>Verrucomicrobiales</taxon>
        <taxon>Verrucomicrobiaceae</taxon>
        <taxon>Prosthecobacter</taxon>
    </lineage>
</organism>
<evidence type="ECO:0000256" key="6">
    <source>
        <dbReference type="ARBA" id="ARBA00023136"/>
    </source>
</evidence>
<dbReference type="SMART" id="SM00086">
    <property type="entry name" value="PAC"/>
    <property type="match status" value="2"/>
</dbReference>
<dbReference type="SMART" id="SM00387">
    <property type="entry name" value="HATPase_c"/>
    <property type="match status" value="1"/>
</dbReference>
<dbReference type="InterPro" id="IPR005467">
    <property type="entry name" value="His_kinase_dom"/>
</dbReference>
<dbReference type="InterPro" id="IPR003661">
    <property type="entry name" value="HisK_dim/P_dom"/>
</dbReference>
<evidence type="ECO:0000256" key="4">
    <source>
        <dbReference type="ARBA" id="ARBA00022679"/>
    </source>
</evidence>
<dbReference type="InterPro" id="IPR050351">
    <property type="entry name" value="BphY/WalK/GraS-like"/>
</dbReference>
<comment type="catalytic activity">
    <reaction evidence="1">
        <text>ATP + protein L-histidine = ADP + protein N-phospho-L-histidine.</text>
        <dbReference type="EC" id="2.7.13.3"/>
    </reaction>
</comment>
<reference evidence="13" key="1">
    <citation type="journal article" date="2019" name="Int. J. Syst. Evol. Microbiol.">
        <title>The Global Catalogue of Microorganisms (GCM) 10K type strain sequencing project: providing services to taxonomists for standard genome sequencing and annotation.</title>
        <authorList>
            <consortium name="The Broad Institute Genomics Platform"/>
            <consortium name="The Broad Institute Genome Sequencing Center for Infectious Disease"/>
            <person name="Wu L."/>
            <person name="Ma J."/>
        </authorList>
    </citation>
    <scope>NUCLEOTIDE SEQUENCE [LARGE SCALE GENOMIC DNA]</scope>
    <source>
        <strain evidence="13">CGMCC 4.1469</strain>
    </source>
</reference>
<evidence type="ECO:0000256" key="3">
    <source>
        <dbReference type="ARBA" id="ARBA00022553"/>
    </source>
</evidence>
<dbReference type="InterPro" id="IPR013656">
    <property type="entry name" value="PAS_4"/>
</dbReference>
<dbReference type="PROSITE" id="PS50113">
    <property type="entry name" value="PAC"/>
    <property type="match status" value="2"/>
</dbReference>
<dbReference type="InterPro" id="IPR003594">
    <property type="entry name" value="HATPase_dom"/>
</dbReference>
<dbReference type="SMART" id="SM00091">
    <property type="entry name" value="PAS"/>
    <property type="match status" value="3"/>
</dbReference>
<feature type="domain" description="PAS" evidence="10">
    <location>
        <begin position="27"/>
        <end position="97"/>
    </location>
</feature>
<dbReference type="Pfam" id="PF08448">
    <property type="entry name" value="PAS_4"/>
    <property type="match status" value="1"/>
</dbReference>
<dbReference type="Pfam" id="PF13426">
    <property type="entry name" value="PAS_9"/>
    <property type="match status" value="1"/>
</dbReference>
<comment type="caution">
    <text evidence="12">The sequence shown here is derived from an EMBL/GenBank/DDBJ whole genome shotgun (WGS) entry which is preliminary data.</text>
</comment>
<dbReference type="InterPro" id="IPR001610">
    <property type="entry name" value="PAC"/>
</dbReference>